<dbReference type="InterPro" id="IPR003594">
    <property type="entry name" value="HATPase_dom"/>
</dbReference>
<organism evidence="2 3">
    <name type="scientific">Heliophilum fasciatum</name>
    <dbReference type="NCBI Taxonomy" id="35700"/>
    <lineage>
        <taxon>Bacteria</taxon>
        <taxon>Bacillati</taxon>
        <taxon>Bacillota</taxon>
        <taxon>Clostridia</taxon>
        <taxon>Eubacteriales</taxon>
        <taxon>Heliobacteriaceae</taxon>
        <taxon>Heliophilum</taxon>
    </lineage>
</organism>
<dbReference type="Gene3D" id="3.60.40.10">
    <property type="entry name" value="PPM-type phosphatase domain"/>
    <property type="match status" value="1"/>
</dbReference>
<dbReference type="AlphaFoldDB" id="A0A4R2RZ22"/>
<keyword evidence="3" id="KW-1185">Reference proteome</keyword>
<dbReference type="OrthoDB" id="9797578at2"/>
<gene>
    <name evidence="2" type="ORF">EDD73_10144</name>
</gene>
<dbReference type="Pfam" id="PF13581">
    <property type="entry name" value="HATPase_c_2"/>
    <property type="match status" value="1"/>
</dbReference>
<dbReference type="PANTHER" id="PTHR35801">
    <property type="entry name" value="PHOSPHOSERINE PHOSPHATASE RSBX"/>
    <property type="match status" value="1"/>
</dbReference>
<dbReference type="InterPro" id="IPR001932">
    <property type="entry name" value="PPM-type_phosphatase-like_dom"/>
</dbReference>
<evidence type="ECO:0000259" key="1">
    <source>
        <dbReference type="SMART" id="SM00331"/>
    </source>
</evidence>
<evidence type="ECO:0000313" key="3">
    <source>
        <dbReference type="Proteomes" id="UP000294813"/>
    </source>
</evidence>
<dbReference type="PANTHER" id="PTHR35801:SF1">
    <property type="entry name" value="PHOSPHOSERINE PHOSPHATASE RSBX"/>
    <property type="match status" value="1"/>
</dbReference>
<name>A0A4R2RZ22_9FIRM</name>
<dbReference type="InterPro" id="IPR036457">
    <property type="entry name" value="PPM-type-like_dom_sf"/>
</dbReference>
<feature type="domain" description="PPM-type phosphatase" evidence="1">
    <location>
        <begin position="148"/>
        <end position="337"/>
    </location>
</feature>
<accession>A0A4R2RZ22</accession>
<sequence length="338" mass="36735">MVNVNLRQRKYLLDDASQIGEVRRAISELARLMDYSALEIEGASIVVTEMATNLLKHTRSGGEILMRPVINGGQQEIELLGIDKGPGIACVEQAVQDGFSTAGSPGTGLGAIHRLSQVMDIYSQSQKGTIIQAKVLHRQQERLDQDKFDYGVVHLPKPGETECGDGWLLHQDYRGITVSVVDGLGHGAMAAEAAQQALAVAATMPEASPLATVQAMHEALRNSRGAAVAVASIDLERAIVTYCGVGNIIGRVVSAEKEWGCLSHEGIVGLNVRKWAENTYPWTEGARLVMASDGMRYPWDWNGYPGLQRHACSTQAAVLYRDYCRHTDDVTVVIVQQN</sequence>
<dbReference type="InterPro" id="IPR039248">
    <property type="entry name" value="Ptase_RsbX"/>
</dbReference>
<dbReference type="SUPFAM" id="SSF81606">
    <property type="entry name" value="PP2C-like"/>
    <property type="match status" value="1"/>
</dbReference>
<comment type="caution">
    <text evidence="2">The sequence shown here is derived from an EMBL/GenBank/DDBJ whole genome shotgun (WGS) entry which is preliminary data.</text>
</comment>
<dbReference type="Pfam" id="PF07228">
    <property type="entry name" value="SpoIIE"/>
    <property type="match status" value="1"/>
</dbReference>
<dbReference type="EMBL" id="SLXT01000001">
    <property type="protein sequence ID" value="TCP68883.1"/>
    <property type="molecule type" value="Genomic_DNA"/>
</dbReference>
<dbReference type="InterPro" id="IPR036890">
    <property type="entry name" value="HATPase_C_sf"/>
</dbReference>
<reference evidence="2 3" key="1">
    <citation type="submission" date="2019-03" db="EMBL/GenBank/DDBJ databases">
        <title>Genomic Encyclopedia of Type Strains, Phase IV (KMG-IV): sequencing the most valuable type-strain genomes for metagenomic binning, comparative biology and taxonomic classification.</title>
        <authorList>
            <person name="Goeker M."/>
        </authorList>
    </citation>
    <scope>NUCLEOTIDE SEQUENCE [LARGE SCALE GENOMIC DNA]</scope>
    <source>
        <strain evidence="2 3">DSM 11170</strain>
    </source>
</reference>
<proteinExistence type="predicted"/>
<dbReference type="Proteomes" id="UP000294813">
    <property type="component" value="Unassembled WGS sequence"/>
</dbReference>
<dbReference type="SUPFAM" id="SSF55874">
    <property type="entry name" value="ATPase domain of HSP90 chaperone/DNA topoisomerase II/histidine kinase"/>
    <property type="match status" value="1"/>
</dbReference>
<evidence type="ECO:0000313" key="2">
    <source>
        <dbReference type="EMBL" id="TCP68883.1"/>
    </source>
</evidence>
<dbReference type="SMART" id="SM00331">
    <property type="entry name" value="PP2C_SIG"/>
    <property type="match status" value="1"/>
</dbReference>
<dbReference type="Gene3D" id="3.30.565.10">
    <property type="entry name" value="Histidine kinase-like ATPase, C-terminal domain"/>
    <property type="match status" value="1"/>
</dbReference>
<protein>
    <submittedName>
        <fullName evidence="2">Anti-sigma regulatory factor (Ser/Thr protein kinase)</fullName>
    </submittedName>
</protein>